<name>A0AAE1BW56_PETCI</name>
<dbReference type="InterPro" id="IPR020845">
    <property type="entry name" value="AMP-binding_CS"/>
</dbReference>
<feature type="domain" description="AMP-binding enzyme C-terminal" evidence="5">
    <location>
        <begin position="476"/>
        <end position="550"/>
    </location>
</feature>
<dbReference type="InterPro" id="IPR045851">
    <property type="entry name" value="AMP-bd_C_sf"/>
</dbReference>
<dbReference type="FunFam" id="3.30.300.30:FF:000007">
    <property type="entry name" value="4-coumarate--CoA ligase 2"/>
    <property type="match status" value="1"/>
</dbReference>
<reference evidence="6" key="1">
    <citation type="submission" date="2023-10" db="EMBL/GenBank/DDBJ databases">
        <title>Genome assemblies of two species of porcelain crab, Petrolisthes cinctipes and Petrolisthes manimaculis (Anomura: Porcellanidae).</title>
        <authorList>
            <person name="Angst P."/>
        </authorList>
    </citation>
    <scope>NUCLEOTIDE SEQUENCE</scope>
    <source>
        <strain evidence="6">PB745_01</strain>
        <tissue evidence="6">Gill</tissue>
    </source>
</reference>
<dbReference type="Pfam" id="PF00501">
    <property type="entry name" value="AMP-binding"/>
    <property type="match status" value="1"/>
</dbReference>
<dbReference type="InterPro" id="IPR042099">
    <property type="entry name" value="ANL_N_sf"/>
</dbReference>
<sequence length="563" mass="61756">MLCFSFSRPWFSSSITHVARRQLGISSVVQQVISSEFEIDTPKGNVASYILENASQWSTHTALECSITGRSYTYSQLVDRVAKFGGVLQKMGIGQGDRVGVMMLNCLEYPIVFLGTLFIGAVPAVYNSSYTAEEVRNQLVDSGAKLVVGDEASWGALSVALHQISRPPIPTILNFDSSSPLPQGHPKLSELLEDQNIPFADAVEVDETELAFIPYSSGTTGNPKGVKVSHGALASNLEMLTHPTVSFSRQTSGNDQDAHLCYLPFFHIYGINIHMGIGLRYGCRIVVLPRFDSSTYVSNLFKYKVRVIHTVPTVLNFLMQSPEVRPDTMTHVEAVLCGAAPVSYTAATTLTKKIDKHIQFVEAYGMTEAMVTHMTPWGEDQLGSCGKCLPSVSTKIIDLQDGSLLGPNQQGELYLKTPSMMSGYDNNDEATQDNITEDGWVKSGDIGFYNEDGYFSVIDRSKELIKVKALQVAPSELEEVLLQHPKVVEAGVVGVPDERLGEAPRAYVVTSNPATPTEIREFVDTRVAPYKRLVGGVVFVKEIPKNQTGKLLRKELRKMALMG</sequence>
<dbReference type="CDD" id="cd05911">
    <property type="entry name" value="Firefly_Luc_like"/>
    <property type="match status" value="1"/>
</dbReference>
<dbReference type="Proteomes" id="UP001286313">
    <property type="component" value="Unassembled WGS sequence"/>
</dbReference>
<dbReference type="Gene3D" id="3.30.300.30">
    <property type="match status" value="1"/>
</dbReference>
<organism evidence="6 7">
    <name type="scientific">Petrolisthes cinctipes</name>
    <name type="common">Flat porcelain crab</name>
    <dbReference type="NCBI Taxonomy" id="88211"/>
    <lineage>
        <taxon>Eukaryota</taxon>
        <taxon>Metazoa</taxon>
        <taxon>Ecdysozoa</taxon>
        <taxon>Arthropoda</taxon>
        <taxon>Crustacea</taxon>
        <taxon>Multicrustacea</taxon>
        <taxon>Malacostraca</taxon>
        <taxon>Eumalacostraca</taxon>
        <taxon>Eucarida</taxon>
        <taxon>Decapoda</taxon>
        <taxon>Pleocyemata</taxon>
        <taxon>Anomura</taxon>
        <taxon>Galatheoidea</taxon>
        <taxon>Porcellanidae</taxon>
        <taxon>Petrolisthes</taxon>
    </lineage>
</organism>
<dbReference type="AlphaFoldDB" id="A0AAE1BW56"/>
<dbReference type="InterPro" id="IPR000873">
    <property type="entry name" value="AMP-dep_synth/lig_dom"/>
</dbReference>
<dbReference type="PANTHER" id="PTHR24096">
    <property type="entry name" value="LONG-CHAIN-FATTY-ACID--COA LIGASE"/>
    <property type="match status" value="1"/>
</dbReference>
<keyword evidence="7" id="KW-1185">Reference proteome</keyword>
<evidence type="ECO:0000256" key="2">
    <source>
        <dbReference type="ARBA" id="ARBA00006432"/>
    </source>
</evidence>
<gene>
    <name evidence="6" type="ORF">Pcinc_037619</name>
</gene>
<feature type="domain" description="AMP-dependent synthetase/ligase" evidence="4">
    <location>
        <begin position="52"/>
        <end position="424"/>
    </location>
</feature>
<dbReference type="SUPFAM" id="SSF56801">
    <property type="entry name" value="Acetyl-CoA synthetase-like"/>
    <property type="match status" value="1"/>
</dbReference>
<evidence type="ECO:0000256" key="3">
    <source>
        <dbReference type="ARBA" id="ARBA00023140"/>
    </source>
</evidence>
<evidence type="ECO:0000256" key="1">
    <source>
        <dbReference type="ARBA" id="ARBA00004275"/>
    </source>
</evidence>
<dbReference type="GO" id="GO:0016405">
    <property type="term" value="F:CoA-ligase activity"/>
    <property type="evidence" value="ECO:0007669"/>
    <property type="project" value="TreeGrafter"/>
</dbReference>
<dbReference type="Gene3D" id="3.40.50.12780">
    <property type="entry name" value="N-terminal domain of ligase-like"/>
    <property type="match status" value="1"/>
</dbReference>
<keyword evidence="3" id="KW-0576">Peroxisome</keyword>
<dbReference type="GO" id="GO:0005777">
    <property type="term" value="C:peroxisome"/>
    <property type="evidence" value="ECO:0007669"/>
    <property type="project" value="UniProtKB-SubCell"/>
</dbReference>
<dbReference type="InterPro" id="IPR025110">
    <property type="entry name" value="AMP-bd_C"/>
</dbReference>
<dbReference type="EMBL" id="JAWQEG010006011">
    <property type="protein sequence ID" value="KAK3856015.1"/>
    <property type="molecule type" value="Genomic_DNA"/>
</dbReference>
<evidence type="ECO:0000313" key="7">
    <source>
        <dbReference type="Proteomes" id="UP001286313"/>
    </source>
</evidence>
<evidence type="ECO:0000259" key="4">
    <source>
        <dbReference type="Pfam" id="PF00501"/>
    </source>
</evidence>
<protein>
    <recommendedName>
        <fullName evidence="8">4-coumarate--CoA ligase</fullName>
    </recommendedName>
</protein>
<comment type="caution">
    <text evidence="6">The sequence shown here is derived from an EMBL/GenBank/DDBJ whole genome shotgun (WGS) entry which is preliminary data.</text>
</comment>
<evidence type="ECO:0008006" key="8">
    <source>
        <dbReference type="Google" id="ProtNLM"/>
    </source>
</evidence>
<dbReference type="PROSITE" id="PS00455">
    <property type="entry name" value="AMP_BINDING"/>
    <property type="match status" value="1"/>
</dbReference>
<comment type="subcellular location">
    <subcellularLocation>
        <location evidence="1">Peroxisome</location>
    </subcellularLocation>
</comment>
<dbReference type="PANTHER" id="PTHR24096:SF422">
    <property type="entry name" value="BCDNA.GH02901"/>
    <property type="match status" value="1"/>
</dbReference>
<comment type="similarity">
    <text evidence="2">Belongs to the ATP-dependent AMP-binding enzyme family.</text>
</comment>
<dbReference type="Pfam" id="PF13193">
    <property type="entry name" value="AMP-binding_C"/>
    <property type="match status" value="1"/>
</dbReference>
<evidence type="ECO:0000259" key="5">
    <source>
        <dbReference type="Pfam" id="PF13193"/>
    </source>
</evidence>
<proteinExistence type="inferred from homology"/>
<accession>A0AAE1BW56</accession>
<evidence type="ECO:0000313" key="6">
    <source>
        <dbReference type="EMBL" id="KAK3856015.1"/>
    </source>
</evidence>